<proteinExistence type="predicted"/>
<evidence type="ECO:0000313" key="2">
    <source>
        <dbReference type="Proteomes" id="UP000183076"/>
    </source>
</evidence>
<sequence>MSDLPTILPPNAQEIERELEQLSGRLVGFGDPIAGLWDASLCPEHLLSYLAWAFSVEVWDSAWPENQKRQVLVYAVQVHRAKGTIGAVRRALAGIGFDAEIAEWFEYGGDPHTFRIDAYGDDVFAAGMSIDVSLLTLITSILVNLKPQRSHFELRIGERFDTAVYARAGARGRTRSDLSHDPNPRTRVSVGTTHMRVGARSRQISTVYHDVQPRDAA</sequence>
<dbReference type="Pfam" id="PF09684">
    <property type="entry name" value="Tail_P2_I"/>
    <property type="match status" value="1"/>
</dbReference>
<dbReference type="STRING" id="60137.SAMN04488041_101380"/>
<dbReference type="AlphaFoldDB" id="A0A1H2R4A3"/>
<protein>
    <submittedName>
        <fullName evidence="1">Phage tail protein, P2 protein I family</fullName>
    </submittedName>
</protein>
<dbReference type="InterPro" id="IPR006521">
    <property type="entry name" value="Tail_protein_I"/>
</dbReference>
<dbReference type="GeneID" id="94019701"/>
<dbReference type="RefSeq" id="WP_074634616.1">
    <property type="nucleotide sequence ID" value="NZ_CP160849.1"/>
</dbReference>
<dbReference type="Proteomes" id="UP000183076">
    <property type="component" value="Unassembled WGS sequence"/>
</dbReference>
<evidence type="ECO:0000313" key="1">
    <source>
        <dbReference type="EMBL" id="SDW13970.1"/>
    </source>
</evidence>
<organism evidence="1 2">
    <name type="scientific">Sulfitobacter pontiacus</name>
    <dbReference type="NCBI Taxonomy" id="60137"/>
    <lineage>
        <taxon>Bacteria</taxon>
        <taxon>Pseudomonadati</taxon>
        <taxon>Pseudomonadota</taxon>
        <taxon>Alphaproteobacteria</taxon>
        <taxon>Rhodobacterales</taxon>
        <taxon>Roseobacteraceae</taxon>
        <taxon>Sulfitobacter</taxon>
    </lineage>
</organism>
<accession>A0A1H2R4A3</accession>
<dbReference type="EMBL" id="FNNB01000001">
    <property type="protein sequence ID" value="SDW13970.1"/>
    <property type="molecule type" value="Genomic_DNA"/>
</dbReference>
<gene>
    <name evidence="1" type="ORF">SAMN04488041_101380</name>
</gene>
<dbReference type="NCBIfam" id="TIGR01634">
    <property type="entry name" value="tail_P2_I"/>
    <property type="match status" value="1"/>
</dbReference>
<reference evidence="2" key="1">
    <citation type="submission" date="2016-10" db="EMBL/GenBank/DDBJ databases">
        <authorList>
            <person name="Varghese N."/>
            <person name="Submissions S."/>
        </authorList>
    </citation>
    <scope>NUCLEOTIDE SEQUENCE [LARGE SCALE GENOMIC DNA]</scope>
    <source>
        <strain evidence="2">DSM 10014</strain>
    </source>
</reference>
<name>A0A1H2R4A3_9RHOB</name>